<evidence type="ECO:0000313" key="1">
    <source>
        <dbReference type="EMBL" id="JAC77360.1"/>
    </source>
</evidence>
<name>A0A061S365_9CHLO</name>
<sequence>MFASTMQFFRMFMEPLRLRRSVLNSDLLEAAVMRPWDNRLLLGELLFKLLRDNPETPFTDRDCDRWEPMLEKKMAKRWDMHFDSNPLGERSFFGITPNQRIHILYALCEWYWIARP</sequence>
<accession>A0A061S365</accession>
<dbReference type="AlphaFoldDB" id="A0A061S365"/>
<reference evidence="1" key="1">
    <citation type="submission" date="2014-05" db="EMBL/GenBank/DDBJ databases">
        <title>The transcriptome of the halophilic microalga Tetraselmis sp. GSL018 isolated from the Great Salt Lake, Utah.</title>
        <authorList>
            <person name="Jinkerson R.E."/>
            <person name="D'Adamo S."/>
            <person name="Posewitz M.C."/>
        </authorList>
    </citation>
    <scope>NUCLEOTIDE SEQUENCE</scope>
    <source>
        <strain evidence="1">GSL018</strain>
    </source>
</reference>
<gene>
    <name evidence="1" type="ORF">TSPGSL018_17921</name>
</gene>
<organism evidence="1">
    <name type="scientific">Tetraselmis sp. GSL018</name>
    <dbReference type="NCBI Taxonomy" id="582737"/>
    <lineage>
        <taxon>Eukaryota</taxon>
        <taxon>Viridiplantae</taxon>
        <taxon>Chlorophyta</taxon>
        <taxon>core chlorophytes</taxon>
        <taxon>Chlorodendrophyceae</taxon>
        <taxon>Chlorodendrales</taxon>
        <taxon>Chlorodendraceae</taxon>
        <taxon>Tetraselmis</taxon>
    </lineage>
</organism>
<proteinExistence type="predicted"/>
<protein>
    <submittedName>
        <fullName evidence="1">Uncharacterized protein</fullName>
    </submittedName>
</protein>
<dbReference type="EMBL" id="GBEZ01008157">
    <property type="protein sequence ID" value="JAC77360.1"/>
    <property type="molecule type" value="Transcribed_RNA"/>
</dbReference>